<dbReference type="EMBL" id="JABWUV010000003">
    <property type="protein sequence ID" value="KAF6369038.1"/>
    <property type="molecule type" value="Genomic_DNA"/>
</dbReference>
<keyword evidence="2" id="KW-1185">Reference proteome</keyword>
<gene>
    <name evidence="1" type="ORF">mMyoMyo1_010444</name>
</gene>
<protein>
    <submittedName>
        <fullName evidence="1">Uncharacterized protein</fullName>
    </submittedName>
</protein>
<comment type="caution">
    <text evidence="1">The sequence shown here is derived from an EMBL/GenBank/DDBJ whole genome shotgun (WGS) entry which is preliminary data.</text>
</comment>
<reference evidence="1 2" key="1">
    <citation type="journal article" date="2020" name="Nature">
        <title>Six reference-quality genomes reveal evolution of bat adaptations.</title>
        <authorList>
            <person name="Jebb D."/>
            <person name="Huang Z."/>
            <person name="Pippel M."/>
            <person name="Hughes G.M."/>
            <person name="Lavrichenko K."/>
            <person name="Devanna P."/>
            <person name="Winkler S."/>
            <person name="Jermiin L.S."/>
            <person name="Skirmuntt E.C."/>
            <person name="Katzourakis A."/>
            <person name="Burkitt-Gray L."/>
            <person name="Ray D.A."/>
            <person name="Sullivan K.A.M."/>
            <person name="Roscito J.G."/>
            <person name="Kirilenko B.M."/>
            <person name="Davalos L.M."/>
            <person name="Corthals A.P."/>
            <person name="Power M.L."/>
            <person name="Jones G."/>
            <person name="Ransome R.D."/>
            <person name="Dechmann D.K.N."/>
            <person name="Locatelli A.G."/>
            <person name="Puechmaille S.J."/>
            <person name="Fedrigo O."/>
            <person name="Jarvis E.D."/>
            <person name="Hiller M."/>
            <person name="Vernes S.C."/>
            <person name="Myers E.W."/>
            <person name="Teeling E.C."/>
        </authorList>
    </citation>
    <scope>NUCLEOTIDE SEQUENCE [LARGE SCALE GENOMIC DNA]</scope>
    <source>
        <strain evidence="1">MMyoMyo1</strain>
        <tissue evidence="1">Flight muscle</tissue>
    </source>
</reference>
<proteinExistence type="predicted"/>
<organism evidence="1 2">
    <name type="scientific">Myotis myotis</name>
    <name type="common">Greater mouse-eared bat</name>
    <name type="synonym">Vespertilio myotis</name>
    <dbReference type="NCBI Taxonomy" id="51298"/>
    <lineage>
        <taxon>Eukaryota</taxon>
        <taxon>Metazoa</taxon>
        <taxon>Chordata</taxon>
        <taxon>Craniata</taxon>
        <taxon>Vertebrata</taxon>
        <taxon>Euteleostomi</taxon>
        <taxon>Mammalia</taxon>
        <taxon>Eutheria</taxon>
        <taxon>Laurasiatheria</taxon>
        <taxon>Chiroptera</taxon>
        <taxon>Yangochiroptera</taxon>
        <taxon>Vespertilionidae</taxon>
        <taxon>Myotis</taxon>
    </lineage>
</organism>
<evidence type="ECO:0000313" key="1">
    <source>
        <dbReference type="EMBL" id="KAF6369038.1"/>
    </source>
</evidence>
<accession>A0A7J7Z4L8</accession>
<evidence type="ECO:0000313" key="2">
    <source>
        <dbReference type="Proteomes" id="UP000527355"/>
    </source>
</evidence>
<dbReference type="AlphaFoldDB" id="A0A7J7Z4L8"/>
<name>A0A7J7Z4L8_MYOMY</name>
<dbReference type="PROSITE" id="PS51257">
    <property type="entry name" value="PROKAR_LIPOPROTEIN"/>
    <property type="match status" value="1"/>
</dbReference>
<sequence length="125" mass="13469">MTTCWFRPTLWGIGPKLAVRHHSGSPGALGGCPLASGGAGLSCSRTSLLLLRRQERLPPPPLYWQPSAWLVAEQSSPMWEQTDHQGAAPALSVCPLVDSVCHSDQSFPVLLLLGSVCILPFYYIG</sequence>
<dbReference type="Proteomes" id="UP000527355">
    <property type="component" value="Unassembled WGS sequence"/>
</dbReference>